<gene>
    <name evidence="1" type="ORF">BN2614_LOCUS2</name>
</gene>
<evidence type="ECO:0000313" key="1">
    <source>
        <dbReference type="EMBL" id="VCX10404.1"/>
    </source>
</evidence>
<dbReference type="Proteomes" id="UP000269945">
    <property type="component" value="Unassembled WGS sequence"/>
</dbReference>
<sequence>MRSHFSRSKVIFSRSDGKLLPQDLDWKPNLDFGSSVAPAPPHGLPGSARVLLVRPAICEHLPSIQPNTQGTIQEAFTPVGEKKRLGSFPGW</sequence>
<organism evidence="1 2">
    <name type="scientific">Gulo gulo</name>
    <name type="common">Wolverine</name>
    <name type="synonym">Gluton</name>
    <dbReference type="NCBI Taxonomy" id="48420"/>
    <lineage>
        <taxon>Eukaryota</taxon>
        <taxon>Metazoa</taxon>
        <taxon>Chordata</taxon>
        <taxon>Craniata</taxon>
        <taxon>Vertebrata</taxon>
        <taxon>Euteleostomi</taxon>
        <taxon>Mammalia</taxon>
        <taxon>Eutheria</taxon>
        <taxon>Laurasiatheria</taxon>
        <taxon>Carnivora</taxon>
        <taxon>Caniformia</taxon>
        <taxon>Musteloidea</taxon>
        <taxon>Mustelidae</taxon>
        <taxon>Guloninae</taxon>
        <taxon>Gulo</taxon>
    </lineage>
</organism>
<proteinExistence type="predicted"/>
<dbReference type="AlphaFoldDB" id="A0A9X9M004"/>
<name>A0A9X9M004_GULGU</name>
<protein>
    <submittedName>
        <fullName evidence="1">Uncharacterized protein</fullName>
    </submittedName>
</protein>
<reference evidence="1 2" key="1">
    <citation type="submission" date="2018-10" db="EMBL/GenBank/DDBJ databases">
        <authorList>
            <person name="Ekblom R."/>
            <person name="Jareborg N."/>
        </authorList>
    </citation>
    <scope>NUCLEOTIDE SEQUENCE [LARGE SCALE GENOMIC DNA]</scope>
    <source>
        <tissue evidence="1">Muscle</tissue>
    </source>
</reference>
<accession>A0A9X9M004</accession>
<comment type="caution">
    <text evidence="1">The sequence shown here is derived from an EMBL/GenBank/DDBJ whole genome shotgun (WGS) entry which is preliminary data.</text>
</comment>
<keyword evidence="2" id="KW-1185">Reference proteome</keyword>
<evidence type="ECO:0000313" key="2">
    <source>
        <dbReference type="Proteomes" id="UP000269945"/>
    </source>
</evidence>
<dbReference type="EMBL" id="CYRY02033452">
    <property type="protein sequence ID" value="VCX10404.1"/>
    <property type="molecule type" value="Genomic_DNA"/>
</dbReference>